<keyword evidence="2" id="KW-0695">RNA-directed DNA polymerase</keyword>
<protein>
    <submittedName>
        <fullName evidence="2">Reverse transcriptase domain-containing protein</fullName>
    </submittedName>
</protein>
<keyword evidence="2" id="KW-0808">Transferase</keyword>
<dbReference type="OrthoDB" id="411871at2759"/>
<keyword evidence="2" id="KW-0548">Nucleotidyltransferase</keyword>
<proteinExistence type="predicted"/>
<reference evidence="2 3" key="1">
    <citation type="submission" date="2019-08" db="EMBL/GenBank/DDBJ databases">
        <title>Whole genome of Aphis craccivora.</title>
        <authorList>
            <person name="Voronova N.V."/>
            <person name="Shulinski R.S."/>
            <person name="Bandarenka Y.V."/>
            <person name="Zhorov D.G."/>
            <person name="Warner D."/>
        </authorList>
    </citation>
    <scope>NUCLEOTIDE SEQUENCE [LARGE SCALE GENOMIC DNA]</scope>
    <source>
        <strain evidence="2">180601</strain>
        <tissue evidence="2">Whole Body</tissue>
    </source>
</reference>
<accession>A0A6G0W0F7</accession>
<keyword evidence="3" id="KW-1185">Reference proteome</keyword>
<dbReference type="Proteomes" id="UP000478052">
    <property type="component" value="Unassembled WGS sequence"/>
</dbReference>
<dbReference type="InterPro" id="IPR043502">
    <property type="entry name" value="DNA/RNA_pol_sf"/>
</dbReference>
<comment type="caution">
    <text evidence="2">The sequence shown here is derived from an EMBL/GenBank/DDBJ whole genome shotgun (WGS) entry which is preliminary data.</text>
</comment>
<dbReference type="GO" id="GO:0003964">
    <property type="term" value="F:RNA-directed DNA polymerase activity"/>
    <property type="evidence" value="ECO:0007669"/>
    <property type="project" value="UniProtKB-KW"/>
</dbReference>
<name>A0A6G0W0F7_APHCR</name>
<dbReference type="PANTHER" id="PTHR19446">
    <property type="entry name" value="REVERSE TRANSCRIPTASES"/>
    <property type="match status" value="1"/>
</dbReference>
<organism evidence="2 3">
    <name type="scientific">Aphis craccivora</name>
    <name type="common">Cowpea aphid</name>
    <dbReference type="NCBI Taxonomy" id="307492"/>
    <lineage>
        <taxon>Eukaryota</taxon>
        <taxon>Metazoa</taxon>
        <taxon>Ecdysozoa</taxon>
        <taxon>Arthropoda</taxon>
        <taxon>Hexapoda</taxon>
        <taxon>Insecta</taxon>
        <taxon>Pterygota</taxon>
        <taxon>Neoptera</taxon>
        <taxon>Paraneoptera</taxon>
        <taxon>Hemiptera</taxon>
        <taxon>Sternorrhyncha</taxon>
        <taxon>Aphidomorpha</taxon>
        <taxon>Aphidoidea</taxon>
        <taxon>Aphididae</taxon>
        <taxon>Aphidini</taxon>
        <taxon>Aphis</taxon>
        <taxon>Aphis</taxon>
    </lineage>
</organism>
<evidence type="ECO:0000256" key="1">
    <source>
        <dbReference type="SAM" id="MobiDB-lite"/>
    </source>
</evidence>
<sequence length="315" mass="35184">MAAHLELHIGEIDERTIDSHADGLIGLLRTAADTSIPRTKPSRVKGRQLWWTPSLTELKKRTEEPETYRAHRNKYLSGIRKAKMAAWRALAGDLNVNPWGKAFRWTKKMGAPPNSIQGNLRKPDGTYTETIEGTAELLLKAFVPDEMSAPSSRFHGPLENQADLPSMGTPGLDGINARMIRRAWPIIGPSLTRLYGTALKDCYFPVNWRKANVVIIPKGGDKDPATTNAYRPISLLPVLGKALETFIIKKIEDETNLSNIGEQHGFVQGRSTKTAIKTMYRWAHDTKSRHLVTATKSVGKNRGLNKHHKDDRVIS</sequence>
<dbReference type="AlphaFoldDB" id="A0A6G0W0F7"/>
<evidence type="ECO:0000313" key="3">
    <source>
        <dbReference type="Proteomes" id="UP000478052"/>
    </source>
</evidence>
<dbReference type="EMBL" id="VUJU01010646">
    <property type="protein sequence ID" value="KAF0713527.1"/>
    <property type="molecule type" value="Genomic_DNA"/>
</dbReference>
<dbReference type="SUPFAM" id="SSF56672">
    <property type="entry name" value="DNA/RNA polymerases"/>
    <property type="match status" value="1"/>
</dbReference>
<evidence type="ECO:0000313" key="2">
    <source>
        <dbReference type="EMBL" id="KAF0713527.1"/>
    </source>
</evidence>
<gene>
    <name evidence="2" type="ORF">FWK35_00021586</name>
</gene>
<feature type="region of interest" description="Disordered" evidence="1">
    <location>
        <begin position="296"/>
        <end position="315"/>
    </location>
</feature>